<sequence length="131" mass="14393">MDATLEEVFVETGDSVAATRRSPRAVKPTAKAQKNVQAAASKAETPKYDAVEQMEAGDNNRGNAVGGSQDMESAGSGNESLIQTMLRTMLRETSSHLMSEQKQMLERLWDALLENQQKATKVMMSEQLEMI</sequence>
<feature type="region of interest" description="Disordered" evidence="1">
    <location>
        <begin position="14"/>
        <end position="78"/>
    </location>
</feature>
<proteinExistence type="predicted"/>
<dbReference type="EMBL" id="JAOQAV010000186">
    <property type="protein sequence ID" value="KAJ4176463.1"/>
    <property type="molecule type" value="Genomic_DNA"/>
</dbReference>
<keyword evidence="3" id="KW-1185">Reference proteome</keyword>
<evidence type="ECO:0000256" key="1">
    <source>
        <dbReference type="SAM" id="MobiDB-lite"/>
    </source>
</evidence>
<organism evidence="2 3">
    <name type="scientific">Fusarium falciforme</name>
    <dbReference type="NCBI Taxonomy" id="195108"/>
    <lineage>
        <taxon>Eukaryota</taxon>
        <taxon>Fungi</taxon>
        <taxon>Dikarya</taxon>
        <taxon>Ascomycota</taxon>
        <taxon>Pezizomycotina</taxon>
        <taxon>Sordariomycetes</taxon>
        <taxon>Hypocreomycetidae</taxon>
        <taxon>Hypocreales</taxon>
        <taxon>Nectriaceae</taxon>
        <taxon>Fusarium</taxon>
        <taxon>Fusarium solani species complex</taxon>
    </lineage>
</organism>
<accession>A0A9W8QS31</accession>
<evidence type="ECO:0000313" key="3">
    <source>
        <dbReference type="Proteomes" id="UP001152087"/>
    </source>
</evidence>
<dbReference type="AlphaFoldDB" id="A0A9W8QS31"/>
<evidence type="ECO:0000313" key="2">
    <source>
        <dbReference type="EMBL" id="KAJ4176463.1"/>
    </source>
</evidence>
<gene>
    <name evidence="2" type="ORF">NW755_014396</name>
</gene>
<dbReference type="Proteomes" id="UP001152087">
    <property type="component" value="Unassembled WGS sequence"/>
</dbReference>
<comment type="caution">
    <text evidence="2">The sequence shown here is derived from an EMBL/GenBank/DDBJ whole genome shotgun (WGS) entry which is preliminary data.</text>
</comment>
<protein>
    <submittedName>
        <fullName evidence="2">Uncharacterized protein</fullName>
    </submittedName>
</protein>
<name>A0A9W8QS31_9HYPO</name>
<reference evidence="2" key="1">
    <citation type="submission" date="2022-09" db="EMBL/GenBank/DDBJ databases">
        <title>Fusarium specimens isolated from Avocado Roots.</title>
        <authorList>
            <person name="Stajich J."/>
            <person name="Roper C."/>
            <person name="Heimlech-Rivalta G."/>
        </authorList>
    </citation>
    <scope>NUCLEOTIDE SEQUENCE</scope>
    <source>
        <strain evidence="2">A02</strain>
    </source>
</reference>